<protein>
    <submittedName>
        <fullName evidence="2">Uncharacterized protein</fullName>
    </submittedName>
</protein>
<keyword evidence="3" id="KW-1185">Reference proteome</keyword>
<accession>A0A221M7L2</accession>
<dbReference type="AlphaFoldDB" id="A0A221M7L2"/>
<feature type="region of interest" description="Disordered" evidence="1">
    <location>
        <begin position="88"/>
        <end position="114"/>
    </location>
</feature>
<sequence length="134" mass="15406">MIKIIDDYSLVINGGYMDDITEGEKIEIFLEGEEIKDPYNDNEVLGTLDFIKDKLEVTEVYYRFSVCEKIKKERVHYPSPLTQAFSNGLSGRTETKVSREKLNIDEEEKSGRKKDEKVIKIGDIARVGLSHDDE</sequence>
<dbReference type="KEGG" id="vne:CFK40_00560"/>
<proteinExistence type="predicted"/>
<dbReference type="EMBL" id="CP022437">
    <property type="protein sequence ID" value="ASN03619.1"/>
    <property type="molecule type" value="Genomic_DNA"/>
</dbReference>
<evidence type="ECO:0000256" key="1">
    <source>
        <dbReference type="SAM" id="MobiDB-lite"/>
    </source>
</evidence>
<name>A0A221M7L2_9BACI</name>
<organism evidence="2 3">
    <name type="scientific">Virgibacillus necropolis</name>
    <dbReference type="NCBI Taxonomy" id="163877"/>
    <lineage>
        <taxon>Bacteria</taxon>
        <taxon>Bacillati</taxon>
        <taxon>Bacillota</taxon>
        <taxon>Bacilli</taxon>
        <taxon>Bacillales</taxon>
        <taxon>Bacillaceae</taxon>
        <taxon>Virgibacillus</taxon>
    </lineage>
</organism>
<evidence type="ECO:0000313" key="3">
    <source>
        <dbReference type="Proteomes" id="UP000204391"/>
    </source>
</evidence>
<reference evidence="2 3" key="1">
    <citation type="journal article" date="2003" name="Int. J. Syst. Evol. Microbiol.">
        <title>Virgibacillus carmonensis sp. nov., Virgibacillus necropolis sp. nov. and Virgibacillus picturae sp. nov., three novel species isolated from deteriorated mural paintings, transfer of the species of the genus salibacillus to Virgibacillus, as Virgibacillus marismortui comb. nov. and Virgibacillus salexigens comb. nov., and emended description of the genus Virgibacillus.</title>
        <authorList>
            <person name="Heyrman J."/>
            <person name="Logan N.A."/>
            <person name="Busse H.J."/>
            <person name="Balcaen A."/>
            <person name="Lebbe L."/>
            <person name="Rodriguez-Diaz M."/>
            <person name="Swings J."/>
            <person name="De Vos P."/>
        </authorList>
    </citation>
    <scope>NUCLEOTIDE SEQUENCE [LARGE SCALE GENOMIC DNA]</scope>
    <source>
        <strain evidence="2 3">LMG 19488</strain>
    </source>
</reference>
<feature type="compositionally biased region" description="Basic and acidic residues" evidence="1">
    <location>
        <begin position="93"/>
        <end position="114"/>
    </location>
</feature>
<dbReference type="Proteomes" id="UP000204391">
    <property type="component" value="Chromosome"/>
</dbReference>
<evidence type="ECO:0000313" key="2">
    <source>
        <dbReference type="EMBL" id="ASN03619.1"/>
    </source>
</evidence>
<gene>
    <name evidence="2" type="ORF">CFK40_00560</name>
</gene>